<keyword evidence="2 3" id="KW-0040">ANK repeat</keyword>
<evidence type="ECO:0000313" key="5">
    <source>
        <dbReference type="EMBL" id="KAF6233458.1"/>
    </source>
</evidence>
<dbReference type="EMBL" id="JACCJC010000038">
    <property type="protein sequence ID" value="KAF6233458.1"/>
    <property type="molecule type" value="Genomic_DNA"/>
</dbReference>
<dbReference type="InterPro" id="IPR036770">
    <property type="entry name" value="Ankyrin_rpt-contain_sf"/>
</dbReference>
<evidence type="ECO:0000259" key="4">
    <source>
        <dbReference type="Pfam" id="PF17111"/>
    </source>
</evidence>
<dbReference type="OrthoDB" id="341259at2759"/>
<dbReference type="SMART" id="SM00248">
    <property type="entry name" value="ANK"/>
    <property type="match status" value="4"/>
</dbReference>
<reference evidence="5 6" key="1">
    <citation type="journal article" date="2020" name="Genomics">
        <title>Complete, high-quality genomes from long-read metagenomic sequencing of two wolf lichen thalli reveals enigmatic genome architecture.</title>
        <authorList>
            <person name="McKenzie S.K."/>
            <person name="Walston R.F."/>
            <person name="Allen J.L."/>
        </authorList>
    </citation>
    <scope>NUCLEOTIDE SEQUENCE [LARGE SCALE GENOMIC DNA]</scope>
    <source>
        <strain evidence="5">WasteWater2</strain>
    </source>
</reference>
<dbReference type="AlphaFoldDB" id="A0A8H6L2V7"/>
<feature type="domain" description="Azaphilone pigments biosynthesis cluster protein L N-terminal" evidence="4">
    <location>
        <begin position="1"/>
        <end position="143"/>
    </location>
</feature>
<protein>
    <recommendedName>
        <fullName evidence="4">Azaphilone pigments biosynthesis cluster protein L N-terminal domain-containing protein</fullName>
    </recommendedName>
</protein>
<evidence type="ECO:0000256" key="3">
    <source>
        <dbReference type="PROSITE-ProRule" id="PRU00023"/>
    </source>
</evidence>
<feature type="repeat" description="ANK" evidence="3">
    <location>
        <begin position="472"/>
        <end position="504"/>
    </location>
</feature>
<dbReference type="SUPFAM" id="SSF48403">
    <property type="entry name" value="Ankyrin repeat"/>
    <property type="match status" value="1"/>
</dbReference>
<gene>
    <name evidence="5" type="ORF">HO173_008390</name>
</gene>
<dbReference type="PANTHER" id="PTHR24198:SF165">
    <property type="entry name" value="ANKYRIN REPEAT-CONTAINING PROTEIN-RELATED"/>
    <property type="match status" value="1"/>
</dbReference>
<keyword evidence="6" id="KW-1185">Reference proteome</keyword>
<sequence>MDPLSAAASVIAVVGAAKKVTKALDLLKAVRGAPQGLSDLLGDVSRLEKVLQAIMNVSMESQQPLPQLREVLDEARSKLLELDSLIQYTLTKVGESNKVDRWQWLRKESDVDTLQRKLLAIRQDLIMLISTTNFMTTQQVSSITEEISSRQRQTDHLIGQISARHEAMFAILCQKLEEAPKTSDPPTRMLGDFHEASICTSNTLIATSPRDTSDLHRPIDTVPRIASPSDLRLHTSQRINTCRGFCGCSCHRFRKAAIPGIWSLAVRGLQLPYLRSSCDFGSCKCRAALCIKIDCHLPTWIACRMISMWFNSSPLHGPELLLRVPRVLPNSNPIIESVSKGDLIQFKRLVAQGHGSPYDIDEWGSSFLMMTLNEACFTSRMELAAYLTEIGVELDHEITQSPTAVCVQVFAFGVEFDHFKSRLESFTMVDWDEVCEELGFSELHKIVCGFSIRDLDAEAQLHPELLDITDACGLSPLHFASRFGRADYVRTLLEHGSNPNIGNERPLVAAAMNDEYQCIRLLLEYGATTDCMREYVWEISDGLYRHAKEEEALAIDALLLEYAYDFNCQDGEGKTALMYCPMFPTLEQSWLHNHRIPKLRLLLDVPVDTEVKDDEGKTALHFAIEHSNVMAFEMLMNAGACLDVDLPEGTTILHYAILHTRDHNLVQAMRKADLIPINLERRDNDGYTALDLLVLRARAEWSDRSCQFDNDFYPRCVQPYRSANSPWIFGWIGVAATLEEECRVVEALEELLQRIQASQGVQEKERYPPLRTLVERDEYNNLLFDSSVSCTDVLPGAWPE</sequence>
<proteinExistence type="predicted"/>
<dbReference type="Pfam" id="PF17111">
    <property type="entry name" value="PigL_N"/>
    <property type="match status" value="1"/>
</dbReference>
<dbReference type="Proteomes" id="UP000578531">
    <property type="component" value="Unassembled WGS sequence"/>
</dbReference>
<dbReference type="PROSITE" id="PS50088">
    <property type="entry name" value="ANK_REPEAT"/>
    <property type="match status" value="2"/>
</dbReference>
<dbReference type="RefSeq" id="XP_037162876.1">
    <property type="nucleotide sequence ID" value="XM_037310290.1"/>
</dbReference>
<organism evidence="5 6">
    <name type="scientific">Letharia columbiana</name>
    <dbReference type="NCBI Taxonomy" id="112416"/>
    <lineage>
        <taxon>Eukaryota</taxon>
        <taxon>Fungi</taxon>
        <taxon>Dikarya</taxon>
        <taxon>Ascomycota</taxon>
        <taxon>Pezizomycotina</taxon>
        <taxon>Lecanoromycetes</taxon>
        <taxon>OSLEUM clade</taxon>
        <taxon>Lecanoromycetidae</taxon>
        <taxon>Lecanorales</taxon>
        <taxon>Lecanorineae</taxon>
        <taxon>Parmeliaceae</taxon>
        <taxon>Letharia</taxon>
    </lineage>
</organism>
<feature type="repeat" description="ANK" evidence="3">
    <location>
        <begin position="615"/>
        <end position="647"/>
    </location>
</feature>
<dbReference type="PROSITE" id="PS50297">
    <property type="entry name" value="ANK_REP_REGION"/>
    <property type="match status" value="2"/>
</dbReference>
<evidence type="ECO:0000313" key="6">
    <source>
        <dbReference type="Proteomes" id="UP000578531"/>
    </source>
</evidence>
<dbReference type="InterPro" id="IPR002110">
    <property type="entry name" value="Ankyrin_rpt"/>
</dbReference>
<dbReference type="Pfam" id="PF12796">
    <property type="entry name" value="Ank_2"/>
    <property type="match status" value="2"/>
</dbReference>
<accession>A0A8H6L2V7</accession>
<dbReference type="Gene3D" id="1.25.40.20">
    <property type="entry name" value="Ankyrin repeat-containing domain"/>
    <property type="match status" value="2"/>
</dbReference>
<dbReference type="InterPro" id="IPR031348">
    <property type="entry name" value="PigL_N"/>
</dbReference>
<evidence type="ECO:0000256" key="2">
    <source>
        <dbReference type="ARBA" id="ARBA00023043"/>
    </source>
</evidence>
<evidence type="ECO:0000256" key="1">
    <source>
        <dbReference type="ARBA" id="ARBA00022737"/>
    </source>
</evidence>
<keyword evidence="1" id="KW-0677">Repeat</keyword>
<dbReference type="PANTHER" id="PTHR24198">
    <property type="entry name" value="ANKYRIN REPEAT AND PROTEIN KINASE DOMAIN-CONTAINING PROTEIN"/>
    <property type="match status" value="1"/>
</dbReference>
<comment type="caution">
    <text evidence="5">The sequence shown here is derived from an EMBL/GenBank/DDBJ whole genome shotgun (WGS) entry which is preliminary data.</text>
</comment>
<name>A0A8H6L2V7_9LECA</name>
<dbReference type="GeneID" id="59290046"/>